<comment type="caution">
    <text evidence="1">The sequence shown here is derived from an EMBL/GenBank/DDBJ whole genome shotgun (WGS) entry which is preliminary data.</text>
</comment>
<keyword evidence="2" id="KW-1185">Reference proteome</keyword>
<organism evidence="1 2">
    <name type="scientific">Microthlaspi erraticum</name>
    <dbReference type="NCBI Taxonomy" id="1685480"/>
    <lineage>
        <taxon>Eukaryota</taxon>
        <taxon>Viridiplantae</taxon>
        <taxon>Streptophyta</taxon>
        <taxon>Embryophyta</taxon>
        <taxon>Tracheophyta</taxon>
        <taxon>Spermatophyta</taxon>
        <taxon>Magnoliopsida</taxon>
        <taxon>eudicotyledons</taxon>
        <taxon>Gunneridae</taxon>
        <taxon>Pentapetalae</taxon>
        <taxon>rosids</taxon>
        <taxon>malvids</taxon>
        <taxon>Brassicales</taxon>
        <taxon>Brassicaceae</taxon>
        <taxon>Coluteocarpeae</taxon>
        <taxon>Microthlaspi</taxon>
    </lineage>
</organism>
<accession>A0A6D2L3E3</accession>
<gene>
    <name evidence="1" type="ORF">MERR_LOCUS47377</name>
</gene>
<dbReference type="EMBL" id="CACVBM020001817">
    <property type="protein sequence ID" value="CAA7060141.1"/>
    <property type="molecule type" value="Genomic_DNA"/>
</dbReference>
<dbReference type="Proteomes" id="UP000467841">
    <property type="component" value="Unassembled WGS sequence"/>
</dbReference>
<name>A0A6D2L3E3_9BRAS</name>
<evidence type="ECO:0000313" key="1">
    <source>
        <dbReference type="EMBL" id="CAA7060141.1"/>
    </source>
</evidence>
<evidence type="ECO:0000313" key="2">
    <source>
        <dbReference type="Proteomes" id="UP000467841"/>
    </source>
</evidence>
<dbReference type="AlphaFoldDB" id="A0A6D2L3E3"/>
<sequence length="190" mass="21420">MLLIYPRIFPLTIGSLSLQGESLSLHPFTAVSSLLFHFNSCFQFSCCECVLISIECGFFSFVSIYLISSGIGFWKTAEEIVGPVDKAKARARKQRELEKSKKALERDWRLNEDSSKIAGANAASTVRSEPRLLLLNVSKKPLNLRRESSRSCREPPQNLSPVFIIAPKVEREASELSGTVRKRMEFLDFD</sequence>
<protein>
    <submittedName>
        <fullName evidence="1">Uncharacterized protein</fullName>
    </submittedName>
</protein>
<proteinExistence type="predicted"/>
<reference evidence="1" key="1">
    <citation type="submission" date="2020-01" db="EMBL/GenBank/DDBJ databases">
        <authorList>
            <person name="Mishra B."/>
        </authorList>
    </citation>
    <scope>NUCLEOTIDE SEQUENCE [LARGE SCALE GENOMIC DNA]</scope>
</reference>